<dbReference type="Proteomes" id="UP000230025">
    <property type="component" value="Unassembled WGS sequence"/>
</dbReference>
<dbReference type="GO" id="GO:0005737">
    <property type="term" value="C:cytoplasm"/>
    <property type="evidence" value="ECO:0007669"/>
    <property type="project" value="UniProtKB-SubCell"/>
</dbReference>
<evidence type="ECO:0000256" key="5">
    <source>
        <dbReference type="ARBA" id="ARBA00018232"/>
    </source>
</evidence>
<dbReference type="Pfam" id="PF01261">
    <property type="entry name" value="AP_endonuc_2"/>
    <property type="match status" value="1"/>
</dbReference>
<dbReference type="InterPro" id="IPR001998">
    <property type="entry name" value="Xylose_isomerase"/>
</dbReference>
<evidence type="ECO:0000256" key="13">
    <source>
        <dbReference type="RuleBase" id="RU000610"/>
    </source>
</evidence>
<keyword evidence="7 12" id="KW-0859">Xylose metabolism</keyword>
<dbReference type="Gene3D" id="3.20.20.150">
    <property type="entry name" value="Divalent-metal-dependent TIM barrel enzymes"/>
    <property type="match status" value="1"/>
</dbReference>
<evidence type="ECO:0000256" key="11">
    <source>
        <dbReference type="ARBA" id="ARBA00033659"/>
    </source>
</evidence>
<comment type="subcellular location">
    <subcellularLocation>
        <location evidence="1 13">Cytoplasm</location>
    </subcellularLocation>
</comment>
<dbReference type="PRINTS" id="PR00688">
    <property type="entry name" value="XYLOSISMRASE"/>
</dbReference>
<comment type="caution">
    <text evidence="15">The sequence shown here is derived from an EMBL/GenBank/DDBJ whole genome shotgun (WGS) entry which is preliminary data.</text>
</comment>
<dbReference type="InterPro" id="IPR013022">
    <property type="entry name" value="Xyl_isomerase-like_TIM-brl"/>
</dbReference>
<sequence length="346" mass="39812">MEKHRKYRFSFGPWNIHSGADAFGPAVRKEFSFGEKIKFYRKLGFEGVQFHDDDVVPEINKRKHSEIMKRAKEVKKILDDDGLEAEFVAPRLWEDPRTIDGGYTSNDSACRKYAIERTKKAIDIAKVLKTKKIVLWLAREGTYIRESKEPKLSVERIVKAIDIMLEYDKKICILIEPKPNEPMDSAFIPTVGHAIALGFLTIAPSRVGVNIESAHCILAGLDPSEEMGYALAHHKLWTVHLNDQNGLKFDEDKSFGSVNLRRAFNQVWVLEKGGYGKNRDFIGLDIKAMRTQKKEVSLEHLKNSRRVFLALLDIVRNLDEKKIQTFIKERNYEGLDFYISKSLLKI</sequence>
<protein>
    <recommendedName>
        <fullName evidence="5 12">Xylose isomerase</fullName>
        <ecNumber evidence="4 12">5.3.1.5</ecNumber>
    </recommendedName>
</protein>
<comment type="catalytic activity">
    <reaction evidence="11 12">
        <text>alpha-D-xylose = alpha-D-xylulofuranose</text>
        <dbReference type="Rhea" id="RHEA:22816"/>
        <dbReference type="ChEBI" id="CHEBI:28518"/>
        <dbReference type="ChEBI" id="CHEBI:188998"/>
        <dbReference type="EC" id="5.3.1.5"/>
    </reaction>
</comment>
<dbReference type="AlphaFoldDB" id="A0A2M7GZ80"/>
<evidence type="ECO:0000313" key="16">
    <source>
        <dbReference type="Proteomes" id="UP000230025"/>
    </source>
</evidence>
<comment type="similarity">
    <text evidence="2 12">Belongs to the xylose isomerase family.</text>
</comment>
<evidence type="ECO:0000256" key="12">
    <source>
        <dbReference type="RuleBase" id="RU000609"/>
    </source>
</evidence>
<dbReference type="GO" id="GO:0009045">
    <property type="term" value="F:xylose isomerase activity"/>
    <property type="evidence" value="ECO:0007669"/>
    <property type="project" value="UniProtKB-EC"/>
</dbReference>
<feature type="domain" description="Xylose isomerase-like TIM barrel" evidence="14">
    <location>
        <begin position="39"/>
        <end position="248"/>
    </location>
</feature>
<evidence type="ECO:0000256" key="8">
    <source>
        <dbReference type="ARBA" id="ARBA00022723"/>
    </source>
</evidence>
<dbReference type="EMBL" id="PFFY01000134">
    <property type="protein sequence ID" value="PIW33761.1"/>
    <property type="molecule type" value="Genomic_DNA"/>
</dbReference>
<dbReference type="SUPFAM" id="SSF51658">
    <property type="entry name" value="Xylose isomerase-like"/>
    <property type="match status" value="1"/>
</dbReference>
<keyword evidence="10 12" id="KW-0119">Carbohydrate metabolism</keyword>
<evidence type="ECO:0000256" key="2">
    <source>
        <dbReference type="ARBA" id="ARBA00005765"/>
    </source>
</evidence>
<dbReference type="PANTHER" id="PTHR48408">
    <property type="match status" value="1"/>
</dbReference>
<keyword evidence="9 12" id="KW-0413">Isomerase</keyword>
<dbReference type="GO" id="GO:0046872">
    <property type="term" value="F:metal ion binding"/>
    <property type="evidence" value="ECO:0007669"/>
    <property type="project" value="UniProtKB-KW"/>
</dbReference>
<organism evidence="15 16">
    <name type="scientific">bacterium (Candidatus Ratteibacteria) CG15_BIG_FIL_POST_REV_8_21_14_020_41_12</name>
    <dbReference type="NCBI Taxonomy" id="2014291"/>
    <lineage>
        <taxon>Bacteria</taxon>
        <taxon>Candidatus Ratteibacteria</taxon>
    </lineage>
</organism>
<evidence type="ECO:0000256" key="1">
    <source>
        <dbReference type="ARBA" id="ARBA00004496"/>
    </source>
</evidence>
<dbReference type="GO" id="GO:0042732">
    <property type="term" value="P:D-xylose metabolic process"/>
    <property type="evidence" value="ECO:0007669"/>
    <property type="project" value="UniProtKB-KW"/>
</dbReference>
<keyword evidence="6" id="KW-0963">Cytoplasm</keyword>
<evidence type="ECO:0000256" key="4">
    <source>
        <dbReference type="ARBA" id="ARBA00011958"/>
    </source>
</evidence>
<evidence type="ECO:0000256" key="6">
    <source>
        <dbReference type="ARBA" id="ARBA00022490"/>
    </source>
</evidence>
<gene>
    <name evidence="15" type="ORF">COW28_02840</name>
</gene>
<evidence type="ECO:0000256" key="7">
    <source>
        <dbReference type="ARBA" id="ARBA00022629"/>
    </source>
</evidence>
<proteinExistence type="inferred from homology"/>
<dbReference type="InterPro" id="IPR036237">
    <property type="entry name" value="Xyl_isomerase-like_sf"/>
</dbReference>
<evidence type="ECO:0000259" key="14">
    <source>
        <dbReference type="Pfam" id="PF01261"/>
    </source>
</evidence>
<name>A0A2M7GZ80_9BACT</name>
<accession>A0A2M7GZ80</accession>
<dbReference type="PANTHER" id="PTHR48408:SF1">
    <property type="entry name" value="XYLOSE ISOMERASE"/>
    <property type="match status" value="1"/>
</dbReference>
<evidence type="ECO:0000256" key="3">
    <source>
        <dbReference type="ARBA" id="ARBA00011881"/>
    </source>
</evidence>
<keyword evidence="8 12" id="KW-0479">Metal-binding</keyword>
<reference evidence="16" key="1">
    <citation type="submission" date="2017-09" db="EMBL/GenBank/DDBJ databases">
        <title>Depth-based differentiation of microbial function through sediment-hosted aquifers and enrichment of novel symbionts in the deep terrestrial subsurface.</title>
        <authorList>
            <person name="Probst A.J."/>
            <person name="Ladd B."/>
            <person name="Jarett J.K."/>
            <person name="Geller-Mcgrath D.E."/>
            <person name="Sieber C.M.K."/>
            <person name="Emerson J.B."/>
            <person name="Anantharaman K."/>
            <person name="Thomas B.C."/>
            <person name="Malmstrom R."/>
            <person name="Stieglmeier M."/>
            <person name="Klingl A."/>
            <person name="Woyke T."/>
            <person name="Ryan C.M."/>
            <person name="Banfield J.F."/>
        </authorList>
    </citation>
    <scope>NUCLEOTIDE SEQUENCE [LARGE SCALE GENOMIC DNA]</scope>
</reference>
<dbReference type="PROSITE" id="PS51415">
    <property type="entry name" value="XYLOSE_ISOMERASE"/>
    <property type="match status" value="1"/>
</dbReference>
<comment type="subunit">
    <text evidence="3 13">Homotetramer.</text>
</comment>
<dbReference type="EC" id="5.3.1.5" evidence="4 12"/>
<evidence type="ECO:0000256" key="10">
    <source>
        <dbReference type="ARBA" id="ARBA00023277"/>
    </source>
</evidence>
<evidence type="ECO:0000313" key="15">
    <source>
        <dbReference type="EMBL" id="PIW33761.1"/>
    </source>
</evidence>
<evidence type="ECO:0000256" key="9">
    <source>
        <dbReference type="ARBA" id="ARBA00023235"/>
    </source>
</evidence>